<dbReference type="Pfam" id="PF25411">
    <property type="entry name" value="DUF7888"/>
    <property type="match status" value="1"/>
</dbReference>
<evidence type="ECO:0000256" key="1">
    <source>
        <dbReference type="SAM" id="MobiDB-lite"/>
    </source>
</evidence>
<evidence type="ECO:0000313" key="3">
    <source>
        <dbReference type="EMBL" id="WPB02676.1"/>
    </source>
</evidence>
<sequence>MARELYEDGRRGKATDNIESEAKTSAGDISMSVQPADCPTSSTTSTVRPRHFLKSFLPHTNSNSLPRFLTFTFPSTMKFSQTCIVSILALANTAVSLPTAEKMDLIARDPMAVVERSAEAEPALQKRILPAIALGKILLGQALAGVAKAGVDAAKAHLEDGMIPENDHDDFDSARDYFMRNAPKDLFDKRADGVVGIACINGPYTLNDNAKCAVAFKLEFKWDMYNTEFNADCEIDSYDCMEMYPGSSVVNHGDGGYMNVGYYGSCKFEGKTYTC</sequence>
<dbReference type="Proteomes" id="UP001302367">
    <property type="component" value="Chromosome 5"/>
</dbReference>
<feature type="domain" description="DUF7888" evidence="2">
    <location>
        <begin position="155"/>
        <end position="273"/>
    </location>
</feature>
<dbReference type="PANTHER" id="PTHR40845">
    <property type="match status" value="1"/>
</dbReference>
<evidence type="ECO:0000313" key="4">
    <source>
        <dbReference type="Proteomes" id="UP001302367"/>
    </source>
</evidence>
<reference evidence="3 4" key="1">
    <citation type="submission" date="2023-09" db="EMBL/GenBank/DDBJ databases">
        <title>Complete-Gapless Cercospora beticola genome.</title>
        <authorList>
            <person name="Wyatt N.A."/>
            <person name="Spanner R.E."/>
            <person name="Bolton M.D."/>
        </authorList>
    </citation>
    <scope>NUCLEOTIDE SEQUENCE [LARGE SCALE GENOMIC DNA]</scope>
    <source>
        <strain evidence="3">Cb09-40</strain>
    </source>
</reference>
<evidence type="ECO:0000259" key="2">
    <source>
        <dbReference type="Pfam" id="PF25411"/>
    </source>
</evidence>
<keyword evidence="4" id="KW-1185">Reference proteome</keyword>
<gene>
    <name evidence="3" type="ORF">RHO25_007312</name>
</gene>
<accession>A0ABZ0NT62</accession>
<proteinExistence type="predicted"/>
<dbReference type="EMBL" id="CP134188">
    <property type="protein sequence ID" value="WPB02676.1"/>
    <property type="molecule type" value="Genomic_DNA"/>
</dbReference>
<dbReference type="PANTHER" id="PTHR40845:SF1">
    <property type="match status" value="1"/>
</dbReference>
<name>A0ABZ0NT62_CERBT</name>
<feature type="region of interest" description="Disordered" evidence="1">
    <location>
        <begin position="1"/>
        <end position="45"/>
    </location>
</feature>
<dbReference type="RefSeq" id="XP_023448632.2">
    <property type="nucleotide sequence ID" value="XM_023599505.2"/>
</dbReference>
<dbReference type="InterPro" id="IPR057210">
    <property type="entry name" value="DUF7888"/>
</dbReference>
<organism evidence="3 4">
    <name type="scientific">Cercospora beticola</name>
    <name type="common">Sugarbeet leaf spot fungus</name>
    <dbReference type="NCBI Taxonomy" id="122368"/>
    <lineage>
        <taxon>Eukaryota</taxon>
        <taxon>Fungi</taxon>
        <taxon>Dikarya</taxon>
        <taxon>Ascomycota</taxon>
        <taxon>Pezizomycotina</taxon>
        <taxon>Dothideomycetes</taxon>
        <taxon>Dothideomycetidae</taxon>
        <taxon>Mycosphaerellales</taxon>
        <taxon>Mycosphaerellaceae</taxon>
        <taxon>Cercospora</taxon>
    </lineage>
</organism>
<dbReference type="GeneID" id="35430571"/>
<protein>
    <recommendedName>
        <fullName evidence="2">DUF7888 domain-containing protein</fullName>
    </recommendedName>
</protein>
<feature type="compositionally biased region" description="Basic and acidic residues" evidence="1">
    <location>
        <begin position="1"/>
        <end position="22"/>
    </location>
</feature>